<name>A0A1H8LUK2_9SPHI</name>
<dbReference type="Proteomes" id="UP000198942">
    <property type="component" value="Unassembled WGS sequence"/>
</dbReference>
<dbReference type="STRING" id="551995.SAMN05192574_105256"/>
<evidence type="ECO:0000313" key="2">
    <source>
        <dbReference type="Proteomes" id="UP000198942"/>
    </source>
</evidence>
<dbReference type="RefSeq" id="WP_091212106.1">
    <property type="nucleotide sequence ID" value="NZ_FOCL01000005.1"/>
</dbReference>
<dbReference type="AlphaFoldDB" id="A0A1H8LUK2"/>
<evidence type="ECO:0000313" key="1">
    <source>
        <dbReference type="EMBL" id="SEO08787.1"/>
    </source>
</evidence>
<accession>A0A1H8LUK2</accession>
<proteinExistence type="predicted"/>
<keyword evidence="2" id="KW-1185">Reference proteome</keyword>
<sequence length="156" mass="17803">MINLSTFTVDQGDGAKLTVTIEPVLIDLPGGEHFTGVYRLTETDRAGQELGEIAFHWDDSGQWEFIGEHFNPAEQEQIVEFIREREPLDSFTFTENSGGIEHHYRVTDNEGHFGIEKDGKVIAVIEHNEEWEQIDGEPLEAEVLNNITSRIEQHNR</sequence>
<dbReference type="OrthoDB" id="799061at2"/>
<protein>
    <submittedName>
        <fullName evidence="1">Uncharacterized protein</fullName>
    </submittedName>
</protein>
<dbReference type="EMBL" id="FOCL01000005">
    <property type="protein sequence ID" value="SEO08787.1"/>
    <property type="molecule type" value="Genomic_DNA"/>
</dbReference>
<organism evidence="1 2">
    <name type="scientific">Mucilaginibacter gossypiicola</name>
    <dbReference type="NCBI Taxonomy" id="551995"/>
    <lineage>
        <taxon>Bacteria</taxon>
        <taxon>Pseudomonadati</taxon>
        <taxon>Bacteroidota</taxon>
        <taxon>Sphingobacteriia</taxon>
        <taxon>Sphingobacteriales</taxon>
        <taxon>Sphingobacteriaceae</taxon>
        <taxon>Mucilaginibacter</taxon>
    </lineage>
</organism>
<gene>
    <name evidence="1" type="ORF">SAMN05192574_105256</name>
</gene>
<reference evidence="2" key="1">
    <citation type="submission" date="2016-10" db="EMBL/GenBank/DDBJ databases">
        <authorList>
            <person name="Varghese N."/>
            <person name="Submissions S."/>
        </authorList>
    </citation>
    <scope>NUCLEOTIDE SEQUENCE [LARGE SCALE GENOMIC DNA]</scope>
    <source>
        <strain evidence="2">Gh-48</strain>
    </source>
</reference>